<organism evidence="6 7">
    <name type="scientific">Salininema proteolyticum</name>
    <dbReference type="NCBI Taxonomy" id="1607685"/>
    <lineage>
        <taxon>Bacteria</taxon>
        <taxon>Bacillati</taxon>
        <taxon>Actinomycetota</taxon>
        <taxon>Actinomycetes</taxon>
        <taxon>Glycomycetales</taxon>
        <taxon>Glycomycetaceae</taxon>
        <taxon>Salininema</taxon>
    </lineage>
</organism>
<sequence>MTTASPNQPPEPHKAREAAESFGVDAARYDRTRPGYPVEMIDRVIAAAPGRDFLDVGCGTGISSRGLQEAGCRVLGLDVDDRMADVARRKGLEVEVSRFEEWESDGRDFDAVVAAQTWHWIDPGAGAAKAARLLRQGGILAAVWNVAQPPPDLSRAFAEASRRATPPETAAMLEKAGPEKTAMEGYRPMFDSAAEGIRDSGRFTDPAEWRTTWDREYTRDEWLDQLPTGGIYTRLPKSRLDRLLEAVGDVIDRAGGAFTVRYTTVAVTAFRHDA</sequence>
<gene>
    <name evidence="6" type="ORF">ACFPET_03150</name>
</gene>
<evidence type="ECO:0000256" key="4">
    <source>
        <dbReference type="SAM" id="MobiDB-lite"/>
    </source>
</evidence>
<evidence type="ECO:0000256" key="2">
    <source>
        <dbReference type="ARBA" id="ARBA00022603"/>
    </source>
</evidence>
<evidence type="ECO:0000256" key="1">
    <source>
        <dbReference type="ARBA" id="ARBA00008361"/>
    </source>
</evidence>
<evidence type="ECO:0000256" key="3">
    <source>
        <dbReference type="ARBA" id="ARBA00022679"/>
    </source>
</evidence>
<keyword evidence="2 6" id="KW-0489">Methyltransferase</keyword>
<dbReference type="InterPro" id="IPR013216">
    <property type="entry name" value="Methyltransf_11"/>
</dbReference>
<keyword evidence="3 6" id="KW-0808">Transferase</keyword>
<dbReference type="GO" id="GO:0008168">
    <property type="term" value="F:methyltransferase activity"/>
    <property type="evidence" value="ECO:0007669"/>
    <property type="project" value="UniProtKB-KW"/>
</dbReference>
<dbReference type="Gene3D" id="3.40.50.150">
    <property type="entry name" value="Vaccinia Virus protein VP39"/>
    <property type="match status" value="1"/>
</dbReference>
<feature type="region of interest" description="Disordered" evidence="4">
    <location>
        <begin position="1"/>
        <end position="24"/>
    </location>
</feature>
<dbReference type="EMBL" id="JBHSDK010000003">
    <property type="protein sequence ID" value="MFC4334188.1"/>
    <property type="molecule type" value="Genomic_DNA"/>
</dbReference>
<name>A0ABV8TUU5_9ACTN</name>
<keyword evidence="7" id="KW-1185">Reference proteome</keyword>
<dbReference type="Proteomes" id="UP001595823">
    <property type="component" value="Unassembled WGS sequence"/>
</dbReference>
<proteinExistence type="inferred from homology"/>
<comment type="similarity">
    <text evidence="1">Belongs to the methyltransferase superfamily.</text>
</comment>
<dbReference type="SUPFAM" id="SSF53335">
    <property type="entry name" value="S-adenosyl-L-methionine-dependent methyltransferases"/>
    <property type="match status" value="1"/>
</dbReference>
<dbReference type="PANTHER" id="PTHR44942:SF4">
    <property type="entry name" value="METHYLTRANSFERASE TYPE 11 DOMAIN-CONTAINING PROTEIN"/>
    <property type="match status" value="1"/>
</dbReference>
<evidence type="ECO:0000259" key="5">
    <source>
        <dbReference type="Pfam" id="PF08241"/>
    </source>
</evidence>
<dbReference type="Pfam" id="PF08241">
    <property type="entry name" value="Methyltransf_11"/>
    <property type="match status" value="1"/>
</dbReference>
<protein>
    <submittedName>
        <fullName evidence="6">Class I SAM-dependent methyltransferase</fullName>
        <ecNumber evidence="6">2.1.1.-</ecNumber>
    </submittedName>
</protein>
<reference evidence="7" key="1">
    <citation type="journal article" date="2019" name="Int. J. Syst. Evol. Microbiol.">
        <title>The Global Catalogue of Microorganisms (GCM) 10K type strain sequencing project: providing services to taxonomists for standard genome sequencing and annotation.</title>
        <authorList>
            <consortium name="The Broad Institute Genomics Platform"/>
            <consortium name="The Broad Institute Genome Sequencing Center for Infectious Disease"/>
            <person name="Wu L."/>
            <person name="Ma J."/>
        </authorList>
    </citation>
    <scope>NUCLEOTIDE SEQUENCE [LARGE SCALE GENOMIC DNA]</scope>
    <source>
        <strain evidence="7">IBRC-M 10908</strain>
    </source>
</reference>
<dbReference type="CDD" id="cd02440">
    <property type="entry name" value="AdoMet_MTases"/>
    <property type="match status" value="1"/>
</dbReference>
<dbReference type="RefSeq" id="WP_380617924.1">
    <property type="nucleotide sequence ID" value="NZ_JBHSDK010000003.1"/>
</dbReference>
<dbReference type="InterPro" id="IPR029063">
    <property type="entry name" value="SAM-dependent_MTases_sf"/>
</dbReference>
<dbReference type="EC" id="2.1.1.-" evidence="6"/>
<accession>A0ABV8TUU5</accession>
<feature type="domain" description="Methyltransferase type 11" evidence="5">
    <location>
        <begin position="54"/>
        <end position="141"/>
    </location>
</feature>
<evidence type="ECO:0000313" key="6">
    <source>
        <dbReference type="EMBL" id="MFC4334188.1"/>
    </source>
</evidence>
<dbReference type="InterPro" id="IPR051052">
    <property type="entry name" value="Diverse_substrate_MTase"/>
</dbReference>
<dbReference type="PANTHER" id="PTHR44942">
    <property type="entry name" value="METHYLTRANSF_11 DOMAIN-CONTAINING PROTEIN"/>
    <property type="match status" value="1"/>
</dbReference>
<evidence type="ECO:0000313" key="7">
    <source>
        <dbReference type="Proteomes" id="UP001595823"/>
    </source>
</evidence>
<dbReference type="GO" id="GO:0032259">
    <property type="term" value="P:methylation"/>
    <property type="evidence" value="ECO:0007669"/>
    <property type="project" value="UniProtKB-KW"/>
</dbReference>
<comment type="caution">
    <text evidence="6">The sequence shown here is derived from an EMBL/GenBank/DDBJ whole genome shotgun (WGS) entry which is preliminary data.</text>
</comment>